<evidence type="ECO:0000313" key="3">
    <source>
        <dbReference type="EMBL" id="AEF86996.1"/>
    </source>
</evidence>
<name>F5YJN3_TREPZ</name>
<dbReference type="Proteomes" id="UP000009223">
    <property type="component" value="Chromosome"/>
</dbReference>
<evidence type="ECO:0000313" key="4">
    <source>
        <dbReference type="Proteomes" id="UP000009223"/>
    </source>
</evidence>
<dbReference type="Pfam" id="PF00691">
    <property type="entry name" value="OmpA"/>
    <property type="match status" value="1"/>
</dbReference>
<dbReference type="SUPFAM" id="SSF103088">
    <property type="entry name" value="OmpA-like"/>
    <property type="match status" value="1"/>
</dbReference>
<dbReference type="Gene3D" id="3.30.1330.60">
    <property type="entry name" value="OmpA-like domain"/>
    <property type="match status" value="1"/>
</dbReference>
<dbReference type="InterPro" id="IPR006665">
    <property type="entry name" value="OmpA-like"/>
</dbReference>
<feature type="domain" description="OmpA-like" evidence="2">
    <location>
        <begin position="285"/>
        <end position="400"/>
    </location>
</feature>
<dbReference type="eggNOG" id="COG2885">
    <property type="taxonomic scope" value="Bacteria"/>
</dbReference>
<sequence>MSQEIQGPYSLVERSDWSRYDNGKYTGHVYREVRASIIPQRLPYPAGSFANGAGNAPANGDRAGAVFQYRGNFFVMEETLRDMRQSARAVDMVIPASFRIDRDRGLLIENDRGFPAFRNFPVFPPDAIRPGSKWTARGHRAVDPLNEGKPVVIPLVAEYEYRGVEEYRNVPVHRIFAKYASRYEGQSSFNDIEEGQSLIQKSNFNVQGAHNVDILLRVSDGVPLLIRDNLDETFSWPNGSTLRFRGFTLTFGDGLIPLDREAIIIAANTVKQTLPPDTGIDMSSVPEGVKLTVKDIRFAPDSDEMLVSERPRLDIIARVLKETPDRTFLVEGHTAAVGRPAGEMELSVQRAKRMVDELVSRGIPADRFIYKGWGGTMPIGDNTNEEGRRLNRRVEITILE</sequence>
<dbReference type="AlphaFoldDB" id="F5YJN3"/>
<dbReference type="HOGENOM" id="CLU_045523_1_0_12"/>
<protein>
    <submittedName>
        <fullName evidence="3">OmpA family protein</fullName>
    </submittedName>
</protein>
<dbReference type="PANTHER" id="PTHR30329">
    <property type="entry name" value="STATOR ELEMENT OF FLAGELLAR MOTOR COMPLEX"/>
    <property type="match status" value="1"/>
</dbReference>
<evidence type="ECO:0000256" key="1">
    <source>
        <dbReference type="PROSITE-ProRule" id="PRU00473"/>
    </source>
</evidence>
<evidence type="ECO:0000259" key="2">
    <source>
        <dbReference type="PROSITE" id="PS51123"/>
    </source>
</evidence>
<keyword evidence="4" id="KW-1185">Reference proteome</keyword>
<dbReference type="GO" id="GO:0016020">
    <property type="term" value="C:membrane"/>
    <property type="evidence" value="ECO:0007669"/>
    <property type="project" value="UniProtKB-UniRule"/>
</dbReference>
<reference evidence="3 4" key="2">
    <citation type="journal article" date="2011" name="ISME J.">
        <title>RNA-seq reveals cooperative metabolic interactions between two termite-gut spirochete species in co-culture.</title>
        <authorList>
            <person name="Rosenthal A.Z."/>
            <person name="Matson E.G."/>
            <person name="Eldar A."/>
            <person name="Leadbetter J.R."/>
        </authorList>
    </citation>
    <scope>NUCLEOTIDE SEQUENCE [LARGE SCALE GENOMIC DNA]</scope>
    <source>
        <strain evidence="4">ATCC BAA-887 / DSM 12427 / ZAS-2</strain>
    </source>
</reference>
<accession>F5YJN3</accession>
<proteinExistence type="predicted"/>
<dbReference type="PANTHER" id="PTHR30329:SF21">
    <property type="entry name" value="LIPOPROTEIN YIAD-RELATED"/>
    <property type="match status" value="1"/>
</dbReference>
<keyword evidence="1" id="KW-0472">Membrane</keyword>
<dbReference type="InterPro" id="IPR036737">
    <property type="entry name" value="OmpA-like_sf"/>
</dbReference>
<dbReference type="STRING" id="545694.TREPR_3378"/>
<dbReference type="KEGG" id="tpi:TREPR_3378"/>
<gene>
    <name evidence="3" type="ordered locus">TREPR_3378</name>
</gene>
<dbReference type="EMBL" id="CP001843">
    <property type="protein sequence ID" value="AEF86996.1"/>
    <property type="molecule type" value="Genomic_DNA"/>
</dbReference>
<dbReference type="CDD" id="cd07185">
    <property type="entry name" value="OmpA_C-like"/>
    <property type="match status" value="1"/>
</dbReference>
<reference evidence="4" key="1">
    <citation type="submission" date="2009-12" db="EMBL/GenBank/DDBJ databases">
        <title>Complete sequence of Treponema primitia strain ZAS-2.</title>
        <authorList>
            <person name="Tetu S.G."/>
            <person name="Matson E."/>
            <person name="Ren Q."/>
            <person name="Seshadri R."/>
            <person name="Elbourne L."/>
            <person name="Hassan K.A."/>
            <person name="Durkin A."/>
            <person name="Radune D."/>
            <person name="Mohamoud Y."/>
            <person name="Shay R."/>
            <person name="Jin S."/>
            <person name="Zhang X."/>
            <person name="Lucey K."/>
            <person name="Ballor N.R."/>
            <person name="Ottesen E."/>
            <person name="Rosenthal R."/>
            <person name="Allen A."/>
            <person name="Leadbetter J.R."/>
            <person name="Paulsen I.T."/>
        </authorList>
    </citation>
    <scope>NUCLEOTIDE SEQUENCE [LARGE SCALE GENOMIC DNA]</scope>
    <source>
        <strain evidence="4">ATCC BAA-887 / DSM 12427 / ZAS-2</strain>
    </source>
</reference>
<organism evidence="3 4">
    <name type="scientific">Treponema primitia (strain ATCC BAA-887 / DSM 12427 / ZAS-2)</name>
    <dbReference type="NCBI Taxonomy" id="545694"/>
    <lineage>
        <taxon>Bacteria</taxon>
        <taxon>Pseudomonadati</taxon>
        <taxon>Spirochaetota</taxon>
        <taxon>Spirochaetia</taxon>
        <taxon>Spirochaetales</taxon>
        <taxon>Treponemataceae</taxon>
        <taxon>Treponema</taxon>
    </lineage>
</organism>
<dbReference type="PROSITE" id="PS51123">
    <property type="entry name" value="OMPA_2"/>
    <property type="match status" value="1"/>
</dbReference>
<dbReference type="InterPro" id="IPR050330">
    <property type="entry name" value="Bact_OuterMem_StrucFunc"/>
</dbReference>